<dbReference type="Proteomes" id="UP001180020">
    <property type="component" value="Unassembled WGS sequence"/>
</dbReference>
<name>A0AAV9DWG5_ACOCL</name>
<proteinExistence type="predicted"/>
<accession>A0AAV9DWG5</accession>
<dbReference type="PROSITE" id="PS51257">
    <property type="entry name" value="PROKAR_LIPOPROTEIN"/>
    <property type="match status" value="1"/>
</dbReference>
<sequence length="144" mass="16666">MQISRQIRLSHPTITFATSSTAASCGEVRGRGSGGVRRDGFDSGVVDFGGVREGGGRGDCWWIEVVSKDYCGRIFAFKGGSGAVRQAVPPQTTTETSWRYRFLREKKMWWPWKRLGMEEEEAKLDRRSTEERWQRETWRRRERT</sequence>
<evidence type="ECO:0000313" key="2">
    <source>
        <dbReference type="EMBL" id="KAK1305139.1"/>
    </source>
</evidence>
<keyword evidence="3" id="KW-1185">Reference proteome</keyword>
<protein>
    <submittedName>
        <fullName evidence="2">Uncharacterized protein</fullName>
    </submittedName>
</protein>
<reference evidence="2" key="2">
    <citation type="submission" date="2023-06" db="EMBL/GenBank/DDBJ databases">
        <authorList>
            <person name="Ma L."/>
            <person name="Liu K.-W."/>
            <person name="Li Z."/>
            <person name="Hsiao Y.-Y."/>
            <person name="Qi Y."/>
            <person name="Fu T."/>
            <person name="Tang G."/>
            <person name="Zhang D."/>
            <person name="Sun W.-H."/>
            <person name="Liu D.-K."/>
            <person name="Li Y."/>
            <person name="Chen G.-Z."/>
            <person name="Liu X.-D."/>
            <person name="Liao X.-Y."/>
            <person name="Jiang Y.-T."/>
            <person name="Yu X."/>
            <person name="Hao Y."/>
            <person name="Huang J."/>
            <person name="Zhao X.-W."/>
            <person name="Ke S."/>
            <person name="Chen Y.-Y."/>
            <person name="Wu W.-L."/>
            <person name="Hsu J.-L."/>
            <person name="Lin Y.-F."/>
            <person name="Huang M.-D."/>
            <person name="Li C.-Y."/>
            <person name="Huang L."/>
            <person name="Wang Z.-W."/>
            <person name="Zhao X."/>
            <person name="Zhong W.-Y."/>
            <person name="Peng D.-H."/>
            <person name="Ahmad S."/>
            <person name="Lan S."/>
            <person name="Zhang J.-S."/>
            <person name="Tsai W.-C."/>
            <person name="Van De Peer Y."/>
            <person name="Liu Z.-J."/>
        </authorList>
    </citation>
    <scope>NUCLEOTIDE SEQUENCE</scope>
    <source>
        <strain evidence="2">CP</strain>
        <tissue evidence="2">Leaves</tissue>
    </source>
</reference>
<evidence type="ECO:0000313" key="3">
    <source>
        <dbReference type="Proteomes" id="UP001180020"/>
    </source>
</evidence>
<evidence type="ECO:0000256" key="1">
    <source>
        <dbReference type="SAM" id="MobiDB-lite"/>
    </source>
</evidence>
<reference evidence="2" key="1">
    <citation type="journal article" date="2023" name="Nat. Commun.">
        <title>Diploid and tetraploid genomes of Acorus and the evolution of monocots.</title>
        <authorList>
            <person name="Ma L."/>
            <person name="Liu K.W."/>
            <person name="Li Z."/>
            <person name="Hsiao Y.Y."/>
            <person name="Qi Y."/>
            <person name="Fu T."/>
            <person name="Tang G.D."/>
            <person name="Zhang D."/>
            <person name="Sun W.H."/>
            <person name="Liu D.K."/>
            <person name="Li Y."/>
            <person name="Chen G.Z."/>
            <person name="Liu X.D."/>
            <person name="Liao X.Y."/>
            <person name="Jiang Y.T."/>
            <person name="Yu X."/>
            <person name="Hao Y."/>
            <person name="Huang J."/>
            <person name="Zhao X.W."/>
            <person name="Ke S."/>
            <person name="Chen Y.Y."/>
            <person name="Wu W.L."/>
            <person name="Hsu J.L."/>
            <person name="Lin Y.F."/>
            <person name="Huang M.D."/>
            <person name="Li C.Y."/>
            <person name="Huang L."/>
            <person name="Wang Z.W."/>
            <person name="Zhao X."/>
            <person name="Zhong W.Y."/>
            <person name="Peng D.H."/>
            <person name="Ahmad S."/>
            <person name="Lan S."/>
            <person name="Zhang J.S."/>
            <person name="Tsai W.C."/>
            <person name="Van de Peer Y."/>
            <person name="Liu Z.J."/>
        </authorList>
    </citation>
    <scope>NUCLEOTIDE SEQUENCE</scope>
    <source>
        <strain evidence="2">CP</strain>
    </source>
</reference>
<comment type="caution">
    <text evidence="2">The sequence shown here is derived from an EMBL/GenBank/DDBJ whole genome shotgun (WGS) entry which is preliminary data.</text>
</comment>
<dbReference type="AlphaFoldDB" id="A0AAV9DWG5"/>
<feature type="compositionally biased region" description="Basic and acidic residues" evidence="1">
    <location>
        <begin position="123"/>
        <end position="144"/>
    </location>
</feature>
<organism evidence="2 3">
    <name type="scientific">Acorus calamus</name>
    <name type="common">Sweet flag</name>
    <dbReference type="NCBI Taxonomy" id="4465"/>
    <lineage>
        <taxon>Eukaryota</taxon>
        <taxon>Viridiplantae</taxon>
        <taxon>Streptophyta</taxon>
        <taxon>Embryophyta</taxon>
        <taxon>Tracheophyta</taxon>
        <taxon>Spermatophyta</taxon>
        <taxon>Magnoliopsida</taxon>
        <taxon>Liliopsida</taxon>
        <taxon>Acoraceae</taxon>
        <taxon>Acorus</taxon>
    </lineage>
</organism>
<feature type="region of interest" description="Disordered" evidence="1">
    <location>
        <begin position="120"/>
        <end position="144"/>
    </location>
</feature>
<gene>
    <name evidence="2" type="ORF">QJS10_CPB11g00190</name>
</gene>
<dbReference type="EMBL" id="JAUJYO010000011">
    <property type="protein sequence ID" value="KAK1305139.1"/>
    <property type="molecule type" value="Genomic_DNA"/>
</dbReference>